<name>A0AAF0BU84_9ACTN</name>
<proteinExistence type="predicted"/>
<dbReference type="RefSeq" id="WP_272737103.1">
    <property type="nucleotide sequence ID" value="NZ_CP116942.1"/>
</dbReference>
<keyword evidence="2" id="KW-1185">Reference proteome</keyword>
<protein>
    <submittedName>
        <fullName evidence="1">Ferritin-like domain-containing protein</fullName>
    </submittedName>
</protein>
<dbReference type="Proteomes" id="UP001216390">
    <property type="component" value="Chromosome"/>
</dbReference>
<dbReference type="SUPFAM" id="SSF47240">
    <property type="entry name" value="Ferritin-like"/>
    <property type="match status" value="1"/>
</dbReference>
<organism evidence="1 2">
    <name type="scientific">Iamia majanohamensis</name>
    <dbReference type="NCBI Taxonomy" id="467976"/>
    <lineage>
        <taxon>Bacteria</taxon>
        <taxon>Bacillati</taxon>
        <taxon>Actinomycetota</taxon>
        <taxon>Acidimicrobiia</taxon>
        <taxon>Acidimicrobiales</taxon>
        <taxon>Iamiaceae</taxon>
        <taxon>Iamia</taxon>
    </lineage>
</organism>
<dbReference type="CDD" id="cd00657">
    <property type="entry name" value="Ferritin_like"/>
    <property type="match status" value="1"/>
</dbReference>
<dbReference type="InterPro" id="IPR012347">
    <property type="entry name" value="Ferritin-like"/>
</dbReference>
<dbReference type="KEGG" id="ima:PO878_02460"/>
<dbReference type="Gene3D" id="1.20.1260.10">
    <property type="match status" value="1"/>
</dbReference>
<dbReference type="InterPro" id="IPR009078">
    <property type="entry name" value="Ferritin-like_SF"/>
</dbReference>
<evidence type="ECO:0000313" key="2">
    <source>
        <dbReference type="Proteomes" id="UP001216390"/>
    </source>
</evidence>
<gene>
    <name evidence="1" type="ORF">PO878_02460</name>
</gene>
<dbReference type="AlphaFoldDB" id="A0AAF0BU84"/>
<sequence length="170" mass="19112">MATDRAFVVAVLQAAYSGELAAAHAYRGHWRSLWRSRRADARAEIRRIEAEEWHHRRMVGEILAELGHGPQRWREALMWSIGRFFGGLCFVGGWFGPVYAAGRLEAANVGQYEQAAHHAARAGLGRYVPQLEEMVATEARHERYFGSLIVHHPLLPVAARVLGWRPPPAA</sequence>
<evidence type="ECO:0000313" key="1">
    <source>
        <dbReference type="EMBL" id="WCO67582.1"/>
    </source>
</evidence>
<reference evidence="1" key="1">
    <citation type="submission" date="2023-01" db="EMBL/GenBank/DDBJ databases">
        <title>The diversity of Class Acidimicrobiia in South China Sea sediment environments and the proposal of Iamia marina sp. nov., a novel species of the genus Iamia.</title>
        <authorList>
            <person name="He Y."/>
            <person name="Tian X."/>
        </authorList>
    </citation>
    <scope>NUCLEOTIDE SEQUENCE</scope>
    <source>
        <strain evidence="1">DSM 19957</strain>
    </source>
</reference>
<dbReference type="EMBL" id="CP116942">
    <property type="protein sequence ID" value="WCO67582.1"/>
    <property type="molecule type" value="Genomic_DNA"/>
</dbReference>
<accession>A0AAF0BU84</accession>